<dbReference type="InterPro" id="IPR025714">
    <property type="entry name" value="Methyltranfer_dom"/>
</dbReference>
<comment type="caution">
    <text evidence="3">The sequence shown here is derived from an EMBL/GenBank/DDBJ whole genome shotgun (WGS) entry which is preliminary data.</text>
</comment>
<dbReference type="PANTHER" id="PTHR12496:SF0">
    <property type="entry name" value="METHYLTRANSFERASE DOMAIN-CONTAINING PROTEIN"/>
    <property type="match status" value="1"/>
</dbReference>
<proteinExistence type="predicted"/>
<evidence type="ECO:0000313" key="3">
    <source>
        <dbReference type="EMBL" id="KAL1593863.1"/>
    </source>
</evidence>
<dbReference type="InterPro" id="IPR052220">
    <property type="entry name" value="METTL25"/>
</dbReference>
<reference evidence="3 4" key="1">
    <citation type="submission" date="2024-02" db="EMBL/GenBank/DDBJ databases">
        <title>De novo assembly and annotation of 12 fungi associated with fruit tree decline syndrome in Ontario, Canada.</title>
        <authorList>
            <person name="Sulman M."/>
            <person name="Ellouze W."/>
            <person name="Ilyukhin E."/>
        </authorList>
    </citation>
    <scope>NUCLEOTIDE SEQUENCE [LARGE SCALE GENOMIC DNA]</scope>
    <source>
        <strain evidence="3 4">M42-189</strain>
    </source>
</reference>
<protein>
    <recommendedName>
        <fullName evidence="2">Methyltransferase domain-containing protein</fullName>
    </recommendedName>
</protein>
<feature type="region of interest" description="Disordered" evidence="1">
    <location>
        <begin position="229"/>
        <end position="280"/>
    </location>
</feature>
<dbReference type="PANTHER" id="PTHR12496">
    <property type="entry name" value="CGI-41 METHYLTRANSFERASE"/>
    <property type="match status" value="1"/>
</dbReference>
<feature type="domain" description="Methyltransferase" evidence="2">
    <location>
        <begin position="136"/>
        <end position="421"/>
    </location>
</feature>
<sequence>MVEFSDVDEYVESLLEFANTSWMLQTLCGGVHILDFYTRSPDLYANILPKPWRAWFRGRDIMDVLDLLMREDLKQFDEANGGNTWRDGPVPPEELLQYIKDVRRHLLARDFPPPGAPAAPEKASIARHIALGMKVKKVHEVDNFARYIDRLTSEIEASGRKEITHLVDFGSGQNYLGRALAAPPYSKHLVAVESRQHNIEGAKKMDIKARLVEKPVVYVNKKKYRAEFEQDKRRKKNKLKGLSAQSNESSSVAEEAAKSEEASAVVDWTSSVPEQAADPKATATIGIKCDDQGCEIMVGAPSNEMNSLNPKTITTNLQVYTEGQGSVQYVEHIIQDGDLNPVIDQIRDSTSIHSGAPSLTSTVVEESTNLSSVPKPANVNAMVMSLHSCGNLVHHGLRSLLLSPAVAAVAMVGCCYNLVTERLGPPTYKLPTLRPNHPRLEKTANAFDPHGFPMSEKLASYPLPHTPLHSTNGESESVEQPKGVRLNITSRMMAVQAPFNWGRNDSELFFSRHFYRALLQRIFLDRGVVSAPIDADGTVGGSASGHTSKVAWTPPNGRGPGLSSDGTSTPLTIGTLRKFAYNDFKSYVRAAITKLTTSNSFCEVDPDFIKEKMDGLTDEDIEAYEERYREKKHELSVMWSLMAFSAGVVEAVIVTDRWLWLKEQDEVEAAWVEPVFNYTLSPRNLVVVGIKKQV</sequence>
<dbReference type="EMBL" id="JAKJXO020000018">
    <property type="protein sequence ID" value="KAL1593863.1"/>
    <property type="molecule type" value="Genomic_DNA"/>
</dbReference>
<accession>A0ABR3QP45</accession>
<dbReference type="Pfam" id="PF13679">
    <property type="entry name" value="Methyltransf_32"/>
    <property type="match status" value="1"/>
</dbReference>
<gene>
    <name evidence="3" type="ORF">SLS60_010596</name>
</gene>
<evidence type="ECO:0000256" key="1">
    <source>
        <dbReference type="SAM" id="MobiDB-lite"/>
    </source>
</evidence>
<feature type="region of interest" description="Disordered" evidence="1">
    <location>
        <begin position="538"/>
        <end position="566"/>
    </location>
</feature>
<dbReference type="Proteomes" id="UP001521785">
    <property type="component" value="Unassembled WGS sequence"/>
</dbReference>
<evidence type="ECO:0000259" key="2">
    <source>
        <dbReference type="Pfam" id="PF13679"/>
    </source>
</evidence>
<keyword evidence="4" id="KW-1185">Reference proteome</keyword>
<organism evidence="3 4">
    <name type="scientific">Paraconiothyrium brasiliense</name>
    <dbReference type="NCBI Taxonomy" id="300254"/>
    <lineage>
        <taxon>Eukaryota</taxon>
        <taxon>Fungi</taxon>
        <taxon>Dikarya</taxon>
        <taxon>Ascomycota</taxon>
        <taxon>Pezizomycotina</taxon>
        <taxon>Dothideomycetes</taxon>
        <taxon>Pleosporomycetidae</taxon>
        <taxon>Pleosporales</taxon>
        <taxon>Massarineae</taxon>
        <taxon>Didymosphaeriaceae</taxon>
        <taxon>Paraconiothyrium</taxon>
    </lineage>
</organism>
<name>A0ABR3QP45_9PLEO</name>
<evidence type="ECO:0000313" key="4">
    <source>
        <dbReference type="Proteomes" id="UP001521785"/>
    </source>
</evidence>